<gene>
    <name evidence="2" type="primary">Hypp1309</name>
    <name evidence="2" type="ORF">BLAG_LOCUS13633</name>
</gene>
<dbReference type="EMBL" id="OV696687">
    <property type="protein sequence ID" value="CAH1254095.1"/>
    <property type="molecule type" value="Genomic_DNA"/>
</dbReference>
<organism evidence="2 3">
    <name type="scientific">Branchiostoma lanceolatum</name>
    <name type="common">Common lancelet</name>
    <name type="synonym">Amphioxus lanceolatum</name>
    <dbReference type="NCBI Taxonomy" id="7740"/>
    <lineage>
        <taxon>Eukaryota</taxon>
        <taxon>Metazoa</taxon>
        <taxon>Chordata</taxon>
        <taxon>Cephalochordata</taxon>
        <taxon>Leptocardii</taxon>
        <taxon>Amphioxiformes</taxon>
        <taxon>Branchiostomatidae</taxon>
        <taxon>Branchiostoma</taxon>
    </lineage>
</organism>
<keyword evidence="1" id="KW-0732">Signal</keyword>
<sequence length="411" mass="43953">MWKLLCLTILVCAVSGGPSVRRQAGYLSLPASSLQVIRQSSLPVLQDAIKVAGQSLVSAAEQVNTTKADCVVIVENSIKTQCKSCVESRCKAKADSCAPNLWEGIAMMVEDFFTNKIPGLFNSALDAVLDVPDAIVDALDLNNWDNFLVGIGTDVLDTVLDVGNVFVNIGNEVGDAVGSLGTSIWDGVQDVGNFLGDAALDVGNFLVDGLGDIGDIAVDIGDSISGAIGDLGNLIGGLFGKKKRDVVLAYYVKRHARRQVRREARSQVRSEPSCSQLQSEGGDACMGFMSSCGNICDSTWLQQQYCTTFNTAVTAYQAALQSHFWVTTIPAQNQDFVIDQVMVDGSSYDFTTGGYNRADVTVTMFGETYTFPLASSISPFDLAPVGPEIAQKALDQYKASHLPPSTKVYAY</sequence>
<keyword evidence="3" id="KW-1185">Reference proteome</keyword>
<feature type="signal peptide" evidence="1">
    <location>
        <begin position="1"/>
        <end position="16"/>
    </location>
</feature>
<proteinExistence type="predicted"/>
<feature type="chain" id="PRO_5035444933" evidence="1">
    <location>
        <begin position="17"/>
        <end position="411"/>
    </location>
</feature>
<accession>A0A8K0EMX7</accession>
<name>A0A8K0EMX7_BRALA</name>
<evidence type="ECO:0000256" key="1">
    <source>
        <dbReference type="SAM" id="SignalP"/>
    </source>
</evidence>
<protein>
    <submittedName>
        <fullName evidence="2">Hypp1309 protein</fullName>
    </submittedName>
</protein>
<dbReference type="AlphaFoldDB" id="A0A8K0EMX7"/>
<evidence type="ECO:0000313" key="3">
    <source>
        <dbReference type="Proteomes" id="UP000838412"/>
    </source>
</evidence>
<dbReference type="Proteomes" id="UP000838412">
    <property type="component" value="Chromosome 2"/>
</dbReference>
<dbReference type="OrthoDB" id="10339789at2759"/>
<reference evidence="2" key="1">
    <citation type="submission" date="2022-01" db="EMBL/GenBank/DDBJ databases">
        <authorList>
            <person name="Braso-Vives M."/>
        </authorList>
    </citation>
    <scope>NUCLEOTIDE SEQUENCE</scope>
</reference>
<evidence type="ECO:0000313" key="2">
    <source>
        <dbReference type="EMBL" id="CAH1254095.1"/>
    </source>
</evidence>